<dbReference type="InterPro" id="IPR009080">
    <property type="entry name" value="tRNAsynth_Ia_anticodon-bd"/>
</dbReference>
<feature type="short sequence motif" description="'HIGH' region" evidence="9">
    <location>
        <begin position="30"/>
        <end position="40"/>
    </location>
</feature>
<evidence type="ECO:0000256" key="7">
    <source>
        <dbReference type="ARBA" id="ARBA00022917"/>
    </source>
</evidence>
<proteinExistence type="inferred from homology"/>
<evidence type="ECO:0000256" key="3">
    <source>
        <dbReference type="ARBA" id="ARBA00022723"/>
    </source>
</evidence>
<dbReference type="HAMAP" id="MF_00041">
    <property type="entry name" value="Cys_tRNA_synth"/>
    <property type="match status" value="1"/>
</dbReference>
<evidence type="ECO:0000256" key="2">
    <source>
        <dbReference type="ARBA" id="ARBA00022598"/>
    </source>
</evidence>
<dbReference type="STRING" id="1817824.A2751_04420"/>
<feature type="binding site" evidence="9">
    <location>
        <position position="230"/>
    </location>
    <ligand>
        <name>Zn(2+)</name>
        <dbReference type="ChEBI" id="CHEBI:29105"/>
    </ligand>
</feature>
<feature type="domain" description="tRNA synthetases class I catalytic" evidence="10">
    <location>
        <begin position="15"/>
        <end position="335"/>
    </location>
</feature>
<keyword evidence="2 9" id="KW-0436">Ligase</keyword>
<name>A0A1F5NNF4_9BACT</name>
<comment type="catalytic activity">
    <reaction evidence="9">
        <text>tRNA(Cys) + L-cysteine + ATP = L-cysteinyl-tRNA(Cys) + AMP + diphosphate</text>
        <dbReference type="Rhea" id="RHEA:17773"/>
        <dbReference type="Rhea" id="RHEA-COMP:9661"/>
        <dbReference type="Rhea" id="RHEA-COMP:9679"/>
        <dbReference type="ChEBI" id="CHEBI:30616"/>
        <dbReference type="ChEBI" id="CHEBI:33019"/>
        <dbReference type="ChEBI" id="CHEBI:35235"/>
        <dbReference type="ChEBI" id="CHEBI:78442"/>
        <dbReference type="ChEBI" id="CHEBI:78517"/>
        <dbReference type="ChEBI" id="CHEBI:456215"/>
        <dbReference type="EC" id="6.1.1.16"/>
    </reaction>
</comment>
<keyword evidence="5 9" id="KW-0862">Zinc</keyword>
<dbReference type="Proteomes" id="UP000176864">
    <property type="component" value="Unassembled WGS sequence"/>
</dbReference>
<dbReference type="AlphaFoldDB" id="A0A1F5NNF4"/>
<organism evidence="11 12">
    <name type="scientific">Candidatus Doudnabacteria bacterium RIFCSPHIGHO2_01_FULL_46_14</name>
    <dbReference type="NCBI Taxonomy" id="1817824"/>
    <lineage>
        <taxon>Bacteria</taxon>
        <taxon>Candidatus Doudnaibacteriota</taxon>
    </lineage>
</organism>
<feature type="binding site" evidence="9">
    <location>
        <position position="28"/>
    </location>
    <ligand>
        <name>Zn(2+)</name>
        <dbReference type="ChEBI" id="CHEBI:29105"/>
    </ligand>
</feature>
<reference evidence="11 12" key="1">
    <citation type="journal article" date="2016" name="Nat. Commun.">
        <title>Thousands of microbial genomes shed light on interconnected biogeochemical processes in an aquifer system.</title>
        <authorList>
            <person name="Anantharaman K."/>
            <person name="Brown C.T."/>
            <person name="Hug L.A."/>
            <person name="Sharon I."/>
            <person name="Castelle C.J."/>
            <person name="Probst A.J."/>
            <person name="Thomas B.C."/>
            <person name="Singh A."/>
            <person name="Wilkins M.J."/>
            <person name="Karaoz U."/>
            <person name="Brodie E.L."/>
            <person name="Williams K.H."/>
            <person name="Hubbard S.S."/>
            <person name="Banfield J.F."/>
        </authorList>
    </citation>
    <scope>NUCLEOTIDE SEQUENCE [LARGE SCALE GENOMIC DNA]</scope>
</reference>
<comment type="caution">
    <text evidence="9">Lacks conserved residue(s) required for the propagation of feature annotation.</text>
</comment>
<comment type="subunit">
    <text evidence="1 9">Monomer.</text>
</comment>
<keyword evidence="4 9" id="KW-0547">Nucleotide-binding</keyword>
<keyword evidence="8 9" id="KW-0030">Aminoacyl-tRNA synthetase</keyword>
<dbReference type="InterPro" id="IPR024909">
    <property type="entry name" value="Cys-tRNA/MSH_ligase"/>
</dbReference>
<dbReference type="InterPro" id="IPR032678">
    <property type="entry name" value="tRNA-synt_1_cat_dom"/>
</dbReference>
<dbReference type="PRINTS" id="PR00983">
    <property type="entry name" value="TRNASYNTHCYS"/>
</dbReference>
<dbReference type="NCBIfam" id="TIGR00435">
    <property type="entry name" value="cysS"/>
    <property type="match status" value="1"/>
</dbReference>
<evidence type="ECO:0000313" key="12">
    <source>
        <dbReference type="Proteomes" id="UP000176864"/>
    </source>
</evidence>
<feature type="binding site" evidence="9">
    <location>
        <position position="290"/>
    </location>
    <ligand>
        <name>ATP</name>
        <dbReference type="ChEBI" id="CHEBI:30616"/>
    </ligand>
</feature>
<dbReference type="GO" id="GO:0005829">
    <property type="term" value="C:cytosol"/>
    <property type="evidence" value="ECO:0007669"/>
    <property type="project" value="TreeGrafter"/>
</dbReference>
<gene>
    <name evidence="9" type="primary">cysS</name>
    <name evidence="11" type="ORF">A2751_04420</name>
</gene>
<comment type="cofactor">
    <cofactor evidence="9">
        <name>Zn(2+)</name>
        <dbReference type="ChEBI" id="CHEBI:29105"/>
    </cofactor>
    <text evidence="9">Binds 1 zinc ion per subunit.</text>
</comment>
<dbReference type="PANTHER" id="PTHR10890">
    <property type="entry name" value="CYSTEINYL-TRNA SYNTHETASE"/>
    <property type="match status" value="1"/>
</dbReference>
<accession>A0A1F5NNF4</accession>
<evidence type="ECO:0000259" key="10">
    <source>
        <dbReference type="Pfam" id="PF01406"/>
    </source>
</evidence>
<feature type="binding site" evidence="9">
    <location>
        <position position="259"/>
    </location>
    <ligand>
        <name>Zn(2+)</name>
        <dbReference type="ChEBI" id="CHEBI:29105"/>
    </ligand>
</feature>
<dbReference type="GO" id="GO:0006423">
    <property type="term" value="P:cysteinyl-tRNA aminoacylation"/>
    <property type="evidence" value="ECO:0007669"/>
    <property type="project" value="UniProtKB-UniRule"/>
</dbReference>
<dbReference type="GO" id="GO:0008270">
    <property type="term" value="F:zinc ion binding"/>
    <property type="evidence" value="ECO:0007669"/>
    <property type="project" value="UniProtKB-UniRule"/>
</dbReference>
<dbReference type="CDD" id="cd00672">
    <property type="entry name" value="CysRS_core"/>
    <property type="match status" value="1"/>
</dbReference>
<comment type="caution">
    <text evidence="11">The sequence shown here is derived from an EMBL/GenBank/DDBJ whole genome shotgun (WGS) entry which is preliminary data.</text>
</comment>
<dbReference type="Gene3D" id="1.20.120.1910">
    <property type="entry name" value="Cysteine-tRNA ligase, C-terminal anti-codon recognition domain"/>
    <property type="match status" value="1"/>
</dbReference>
<dbReference type="InterPro" id="IPR014729">
    <property type="entry name" value="Rossmann-like_a/b/a_fold"/>
</dbReference>
<evidence type="ECO:0000313" key="11">
    <source>
        <dbReference type="EMBL" id="OGE79209.1"/>
    </source>
</evidence>
<dbReference type="GO" id="GO:0005524">
    <property type="term" value="F:ATP binding"/>
    <property type="evidence" value="ECO:0007669"/>
    <property type="project" value="UniProtKB-UniRule"/>
</dbReference>
<comment type="similarity">
    <text evidence="9">Belongs to the class-I aminoacyl-tRNA synthetase family.</text>
</comment>
<evidence type="ECO:0000256" key="6">
    <source>
        <dbReference type="ARBA" id="ARBA00022840"/>
    </source>
</evidence>
<dbReference type="EMBL" id="MFEK01000006">
    <property type="protein sequence ID" value="OGE79209.1"/>
    <property type="molecule type" value="Genomic_DNA"/>
</dbReference>
<sequence>MLKLFNTLTRNPEEFKSIKAGYAGVYTCGPTVYDYAHIGNLRAYIFADVLKRTLLHNGYAVKHIMNITDVGHLTGDRDMGEDKMQVATKRERRTAWDIASFYTDAFLNDIRELNILTPDKLPKATDHVKDMIKLIQELEKKGFTYITRDGIYFDTSKLKDYGKLGRLDLESLREGARAEINHEKKNPTDFALWKFSPSPSPSPQGRGIKQRDMEWDSPWGIGFPGWHIECSAMSVKYLGQPFDIHTGGIDHIPVHHTNEIAQSETAYGKPLAKFWLHSEFLMLDAGRIGKSEGNAITLEELKSKGHSPLAYRYFVLQGHYRSKLNFTSEAMDGAQNTLNSLYSKLSQYNEGSVGCAEYQKEFFEAMNDDLDTPKALAMMWEMLDSDQPGEAKFASLMEFDKILGLSLKDTWTQRRLPLPEEIEELRTQRDELRKQGKWSEADKIKIKIELNGRFQVRDTENGTMVIRLTND</sequence>
<dbReference type="SUPFAM" id="SSF52374">
    <property type="entry name" value="Nucleotidylyl transferase"/>
    <property type="match status" value="1"/>
</dbReference>
<evidence type="ECO:0000256" key="8">
    <source>
        <dbReference type="ARBA" id="ARBA00023146"/>
    </source>
</evidence>
<feature type="binding site" evidence="9">
    <location>
        <position position="255"/>
    </location>
    <ligand>
        <name>Zn(2+)</name>
        <dbReference type="ChEBI" id="CHEBI:29105"/>
    </ligand>
</feature>
<dbReference type="SUPFAM" id="SSF47323">
    <property type="entry name" value="Anticodon-binding domain of a subclass of class I aminoacyl-tRNA synthetases"/>
    <property type="match status" value="1"/>
</dbReference>
<dbReference type="Pfam" id="PF01406">
    <property type="entry name" value="tRNA-synt_1e"/>
    <property type="match status" value="1"/>
</dbReference>
<keyword evidence="9" id="KW-0963">Cytoplasm</keyword>
<keyword evidence="6 9" id="KW-0067">ATP-binding</keyword>
<keyword evidence="3 9" id="KW-0479">Metal-binding</keyword>
<evidence type="ECO:0000256" key="4">
    <source>
        <dbReference type="ARBA" id="ARBA00022741"/>
    </source>
</evidence>
<evidence type="ECO:0000256" key="1">
    <source>
        <dbReference type="ARBA" id="ARBA00011245"/>
    </source>
</evidence>
<dbReference type="EC" id="6.1.1.16" evidence="9"/>
<dbReference type="InterPro" id="IPR015803">
    <property type="entry name" value="Cys-tRNA-ligase"/>
</dbReference>
<evidence type="ECO:0000256" key="9">
    <source>
        <dbReference type="HAMAP-Rule" id="MF_00041"/>
    </source>
</evidence>
<evidence type="ECO:0000256" key="5">
    <source>
        <dbReference type="ARBA" id="ARBA00022833"/>
    </source>
</evidence>
<comment type="subcellular location">
    <subcellularLocation>
        <location evidence="9">Cytoplasm</location>
    </subcellularLocation>
</comment>
<keyword evidence="7 9" id="KW-0648">Protein biosynthesis</keyword>
<dbReference type="Gene3D" id="3.40.50.620">
    <property type="entry name" value="HUPs"/>
    <property type="match status" value="1"/>
</dbReference>
<dbReference type="GO" id="GO:0004817">
    <property type="term" value="F:cysteine-tRNA ligase activity"/>
    <property type="evidence" value="ECO:0007669"/>
    <property type="project" value="UniProtKB-UniRule"/>
</dbReference>
<dbReference type="PANTHER" id="PTHR10890:SF3">
    <property type="entry name" value="CYSTEINE--TRNA LIGASE, CYTOPLASMIC"/>
    <property type="match status" value="1"/>
</dbReference>
<protein>
    <recommendedName>
        <fullName evidence="9">Cysteine--tRNA ligase</fullName>
        <ecNumber evidence="9">6.1.1.16</ecNumber>
    </recommendedName>
    <alternativeName>
        <fullName evidence="9">Cysteinyl-tRNA synthetase</fullName>
        <shortName evidence="9">CysRS</shortName>
    </alternativeName>
</protein>